<evidence type="ECO:0000313" key="1">
    <source>
        <dbReference type="EMBL" id="MBD1394287.1"/>
    </source>
</evidence>
<proteinExistence type="predicted"/>
<organism evidence="1 2">
    <name type="scientific">Mucilaginibacter glaciei</name>
    <dbReference type="NCBI Taxonomy" id="2772109"/>
    <lineage>
        <taxon>Bacteria</taxon>
        <taxon>Pseudomonadati</taxon>
        <taxon>Bacteroidota</taxon>
        <taxon>Sphingobacteriia</taxon>
        <taxon>Sphingobacteriales</taxon>
        <taxon>Sphingobacteriaceae</taxon>
        <taxon>Mucilaginibacter</taxon>
    </lineage>
</organism>
<dbReference type="EMBL" id="JACWMX010000005">
    <property type="protein sequence ID" value="MBD1394287.1"/>
    <property type="molecule type" value="Genomic_DNA"/>
</dbReference>
<evidence type="ECO:0000313" key="2">
    <source>
        <dbReference type="Proteomes" id="UP000619078"/>
    </source>
</evidence>
<dbReference type="AlphaFoldDB" id="A0A926S2W1"/>
<reference evidence="1" key="1">
    <citation type="submission" date="2020-09" db="EMBL/GenBank/DDBJ databases">
        <title>Novel species of Mucilaginibacter isolated from a glacier on the Tibetan Plateau.</title>
        <authorList>
            <person name="Liu Q."/>
            <person name="Xin Y.-H."/>
        </authorList>
    </citation>
    <scope>NUCLEOTIDE SEQUENCE</scope>
    <source>
        <strain evidence="1">ZB1P21</strain>
    </source>
</reference>
<dbReference type="RefSeq" id="WP_191164023.1">
    <property type="nucleotide sequence ID" value="NZ_JACWMX010000005.1"/>
</dbReference>
<accession>A0A926S2W1</accession>
<keyword evidence="2" id="KW-1185">Reference proteome</keyword>
<protein>
    <submittedName>
        <fullName evidence="1">Uncharacterized protein</fullName>
    </submittedName>
</protein>
<comment type="caution">
    <text evidence="1">The sequence shown here is derived from an EMBL/GenBank/DDBJ whole genome shotgun (WGS) entry which is preliminary data.</text>
</comment>
<sequence>MERENKVMNLLAAAWNAWNDVADDPDKTVHPDDEADFRKAIHDAQRIVATVRCRDTSPELFK</sequence>
<name>A0A926S2W1_9SPHI</name>
<dbReference type="Proteomes" id="UP000619078">
    <property type="component" value="Unassembled WGS sequence"/>
</dbReference>
<gene>
    <name evidence="1" type="ORF">IDJ76_14350</name>
</gene>